<protein>
    <recommendedName>
        <fullName evidence="1">Transketolase C-terminal domain-containing protein</fullName>
    </recommendedName>
</protein>
<proteinExistence type="predicted"/>
<dbReference type="Gene3D" id="3.40.50.920">
    <property type="match status" value="1"/>
</dbReference>
<keyword evidence="3" id="KW-1185">Reference proteome</keyword>
<dbReference type="STRING" id="1121877.FEAC_09690"/>
<evidence type="ECO:0000313" key="3">
    <source>
        <dbReference type="Proteomes" id="UP000032336"/>
    </source>
</evidence>
<organism evidence="2 3">
    <name type="scientific">Ferrimicrobium acidiphilum DSM 19497</name>
    <dbReference type="NCBI Taxonomy" id="1121877"/>
    <lineage>
        <taxon>Bacteria</taxon>
        <taxon>Bacillati</taxon>
        <taxon>Actinomycetota</taxon>
        <taxon>Acidimicrobiia</taxon>
        <taxon>Acidimicrobiales</taxon>
        <taxon>Acidimicrobiaceae</taxon>
        <taxon>Ferrimicrobium</taxon>
    </lineage>
</organism>
<evidence type="ECO:0000259" key="1">
    <source>
        <dbReference type="Pfam" id="PF02780"/>
    </source>
</evidence>
<dbReference type="Pfam" id="PF02780">
    <property type="entry name" value="Transketolase_C"/>
    <property type="match status" value="1"/>
</dbReference>
<evidence type="ECO:0000313" key="2">
    <source>
        <dbReference type="EMBL" id="KJE77257.1"/>
    </source>
</evidence>
<dbReference type="InterPro" id="IPR009014">
    <property type="entry name" value="Transketo_C/PFOR_II"/>
</dbReference>
<sequence>MLPMAFRSRPQTRFQAELPALELEELARRYCWLRYIDTLGIYRGSPLALLGLAQGLRGSLGLGVASDRGALVVGGVSPLEHLYRPRPASLSDAVAMGLLAHGQADAILGELGFDGDLITQVELLGEAVRLGLKLVVIAEADDARGVDAARSLGWRVEQLDGGDLLEGWNLGRALWHGLQDQATPVVVVFNGFADTFDIDELGYLAPQTLDRFEREAIAAASRLADDPRPDLARTAAKRRLAMTMTEFETESVSELVTTLATTLGAGSILVATGVADRLRALEHQQLVRLSDPRPLAEALLRWGGFPVVVTSKAPDRGTQMDAVIMTFDRDIRPGLTGIFVESHEELTYFMGRLMGDAVPLTHDYLVVGDQLSRDGFGRVENPTGRWLRPVSDLAVITWGRGVQVALRACTFLEESAGHVGVLELHQPGLVDEKLLAQAMTARRICILYDGTPDVGYQLVTYLQEYFFSQLSAPVLLRSARPGPGPIAVVLRGLLP</sequence>
<accession>A0A0D8FYA3</accession>
<dbReference type="InterPro" id="IPR033248">
    <property type="entry name" value="Transketolase_C"/>
</dbReference>
<comment type="caution">
    <text evidence="2">The sequence shown here is derived from an EMBL/GenBank/DDBJ whole genome shotgun (WGS) entry which is preliminary data.</text>
</comment>
<name>A0A0D8FYA3_9ACTN</name>
<dbReference type="AlphaFoldDB" id="A0A0D8FYA3"/>
<reference evidence="2 3" key="1">
    <citation type="submission" date="2015-01" db="EMBL/GenBank/DDBJ databases">
        <title>Draft genome of the acidophilic iron oxidizer Ferrimicrobium acidiphilum strain T23.</title>
        <authorList>
            <person name="Poehlein A."/>
            <person name="Eisen S."/>
            <person name="Schloemann M."/>
            <person name="Johnson B.D."/>
            <person name="Daniel R."/>
            <person name="Muehling M."/>
        </authorList>
    </citation>
    <scope>NUCLEOTIDE SEQUENCE [LARGE SCALE GENOMIC DNA]</scope>
    <source>
        <strain evidence="2 3">T23</strain>
    </source>
</reference>
<dbReference type="SUPFAM" id="SSF52922">
    <property type="entry name" value="TK C-terminal domain-like"/>
    <property type="match status" value="1"/>
</dbReference>
<dbReference type="EMBL" id="JXUW01000006">
    <property type="protein sequence ID" value="KJE77257.1"/>
    <property type="molecule type" value="Genomic_DNA"/>
</dbReference>
<gene>
    <name evidence="2" type="ORF">FEAC_09690</name>
</gene>
<feature type="domain" description="Transketolase C-terminal" evidence="1">
    <location>
        <begin position="387"/>
        <end position="476"/>
    </location>
</feature>
<dbReference type="Proteomes" id="UP000032336">
    <property type="component" value="Unassembled WGS sequence"/>
</dbReference>